<dbReference type="Proteomes" id="UP000285768">
    <property type="component" value="Chromosome"/>
</dbReference>
<evidence type="ECO:0000313" key="2">
    <source>
        <dbReference type="Proteomes" id="UP000285768"/>
    </source>
</evidence>
<organism evidence="1 2">
    <name type="scientific">Leucobacter muris</name>
    <dbReference type="NCBI Taxonomy" id="1935379"/>
    <lineage>
        <taxon>Bacteria</taxon>
        <taxon>Bacillati</taxon>
        <taxon>Actinomycetota</taxon>
        <taxon>Actinomycetes</taxon>
        <taxon>Micrococcales</taxon>
        <taxon>Microbacteriaceae</taxon>
        <taxon>Leucobacter</taxon>
    </lineage>
</organism>
<name>A0ABX5QCD5_9MICO</name>
<keyword evidence="2" id="KW-1185">Reference proteome</keyword>
<proteinExistence type="predicted"/>
<dbReference type="RefSeq" id="WP_128386066.1">
    <property type="nucleotide sequence ID" value="NZ_CP035037.1"/>
</dbReference>
<dbReference type="EMBL" id="CP035037">
    <property type="protein sequence ID" value="QAB16720.1"/>
    <property type="molecule type" value="Genomic_DNA"/>
</dbReference>
<gene>
    <name evidence="1" type="ORF">Leucomu_01175</name>
</gene>
<evidence type="ECO:0000313" key="1">
    <source>
        <dbReference type="EMBL" id="QAB16720.1"/>
    </source>
</evidence>
<reference evidence="1 2" key="1">
    <citation type="submission" date="2019-01" db="EMBL/GenBank/DDBJ databases">
        <title>Leucobacter muris sp. nov. isolated from the nose of a laboratory mouse.</title>
        <authorList>
            <person name="Benga L."/>
            <person name="Sproeer C."/>
            <person name="Schumann P."/>
            <person name="Verbarg S."/>
            <person name="Bunk B."/>
            <person name="Engelhardt E."/>
            <person name="Benten P.M."/>
            <person name="Sager M."/>
        </authorList>
    </citation>
    <scope>NUCLEOTIDE SEQUENCE [LARGE SCALE GENOMIC DNA]</scope>
    <source>
        <strain evidence="1 2">DSM 101948</strain>
    </source>
</reference>
<sequence length="168" mass="18598">MPSGEELLTQSDEVRAELKESIHGVALLIDPSAPYESPDEGDNDRVQLFEERLDLVECETSGGGYAYTLDRSIGNVDGWRFPESQEEFRQHVAEQLHAAGWQDVTGTSYDGDVDTTVVYARYPEIVDKLTIMFHPGAEADGVSISAQGSCHPGDVREVRDLRRERAGN</sequence>
<accession>A0ABX5QCD5</accession>
<protein>
    <submittedName>
        <fullName evidence="1">Uncharacterized protein</fullName>
    </submittedName>
</protein>